<reference evidence="2 3" key="1">
    <citation type="journal article" date="2012" name="J. Bacteriol.">
        <title>Complete Genome Sequence of Paenibacillus mucilaginosus 3016, a Bacterium Functional as Microbial Fertilizer.</title>
        <authorList>
            <person name="Ma M."/>
            <person name="Wang Z."/>
            <person name="Li L."/>
            <person name="Jiang X."/>
            <person name="Guan D."/>
            <person name="Cao F."/>
            <person name="Chen H."/>
            <person name="Wang X."/>
            <person name="Shen D."/>
            <person name="Du B."/>
            <person name="Li J."/>
        </authorList>
    </citation>
    <scope>NUCLEOTIDE SEQUENCE [LARGE SCALE GENOMIC DNA]</scope>
    <source>
        <strain evidence="2 3">3016</strain>
    </source>
</reference>
<evidence type="ECO:0000313" key="3">
    <source>
        <dbReference type="Proteomes" id="UP000007523"/>
    </source>
</evidence>
<dbReference type="HOGENOM" id="CLU_2651043_0_0_9"/>
<proteinExistence type="predicted"/>
<keyword evidence="1" id="KW-1133">Transmembrane helix</keyword>
<dbReference type="KEGG" id="pmq:PM3016_5993"/>
<evidence type="ECO:0000256" key="1">
    <source>
        <dbReference type="SAM" id="Phobius"/>
    </source>
</evidence>
<evidence type="ECO:0000313" key="2">
    <source>
        <dbReference type="EMBL" id="AFC32646.1"/>
    </source>
</evidence>
<accession>H6NQC2</accession>
<protein>
    <submittedName>
        <fullName evidence="2">Uncharacterized protein</fullName>
    </submittedName>
</protein>
<feature type="transmembrane region" description="Helical" evidence="1">
    <location>
        <begin position="42"/>
        <end position="60"/>
    </location>
</feature>
<dbReference type="Proteomes" id="UP000007523">
    <property type="component" value="Chromosome"/>
</dbReference>
<keyword evidence="3" id="KW-1185">Reference proteome</keyword>
<keyword evidence="1" id="KW-0472">Membrane</keyword>
<keyword evidence="1" id="KW-0812">Transmembrane</keyword>
<organism evidence="2 3">
    <name type="scientific">Paenibacillus mucilaginosus 3016</name>
    <dbReference type="NCBI Taxonomy" id="1116391"/>
    <lineage>
        <taxon>Bacteria</taxon>
        <taxon>Bacillati</taxon>
        <taxon>Bacillota</taxon>
        <taxon>Bacilli</taxon>
        <taxon>Bacillales</taxon>
        <taxon>Paenibacillaceae</taxon>
        <taxon>Paenibacillus</taxon>
    </lineage>
</organism>
<dbReference type="AlphaFoldDB" id="H6NQC2"/>
<dbReference type="STRING" id="1116391.PM3016_5993"/>
<name>H6NQC2_9BACL</name>
<gene>
    <name evidence="2" type="ORF">PM3016_5993</name>
</gene>
<sequence>MISIGLLVICLFTSQLVAWLDMLVYQESFPAALSRQVSANNHQSQFIMAMAFVISMVGDFRRKRARNRRKKVVRNG</sequence>
<dbReference type="EMBL" id="CP003235">
    <property type="protein sequence ID" value="AFC32646.1"/>
    <property type="molecule type" value="Genomic_DNA"/>
</dbReference>